<dbReference type="EMBL" id="QYRP01000002">
    <property type="protein sequence ID" value="RJS46194.1"/>
    <property type="molecule type" value="Genomic_DNA"/>
</dbReference>
<dbReference type="InterPro" id="IPR006311">
    <property type="entry name" value="TAT_signal"/>
</dbReference>
<feature type="signal peptide" evidence="1">
    <location>
        <begin position="1"/>
        <end position="32"/>
    </location>
</feature>
<dbReference type="AlphaFoldDB" id="A0A3A5HDT0"/>
<protein>
    <submittedName>
        <fullName evidence="3">Ig-like domain repeat protein</fullName>
    </submittedName>
</protein>
<dbReference type="RefSeq" id="WP_120060153.1">
    <property type="nucleotide sequence ID" value="NZ_QYRP01000002.1"/>
</dbReference>
<organism evidence="3 4">
    <name type="scientific">Nocardioides cavernaquae</name>
    <dbReference type="NCBI Taxonomy" id="2321396"/>
    <lineage>
        <taxon>Bacteria</taxon>
        <taxon>Bacillati</taxon>
        <taxon>Actinomycetota</taxon>
        <taxon>Actinomycetes</taxon>
        <taxon>Propionibacteriales</taxon>
        <taxon>Nocardioidaceae</taxon>
        <taxon>Nocardioides</taxon>
    </lineage>
</organism>
<gene>
    <name evidence="3" type="ORF">D4739_08225</name>
</gene>
<name>A0A3A5HDT0_9ACTN</name>
<dbReference type="Gene3D" id="2.60.40.10">
    <property type="entry name" value="Immunoglobulins"/>
    <property type="match status" value="1"/>
</dbReference>
<accession>A0A3A5HDT0</accession>
<dbReference type="Gene3D" id="2.60.40.2700">
    <property type="match status" value="1"/>
</dbReference>
<comment type="caution">
    <text evidence="3">The sequence shown here is derived from an EMBL/GenBank/DDBJ whole genome shotgun (WGS) entry which is preliminary data.</text>
</comment>
<sequence length="435" mass="44394">MFSFDRRARLGAAALAVCVPASMLAFTPGAQAVSVGNLSVIPATGHQDTGLFVTTPAACPQGSVSFYTELSGPRITGEPGAEGVFTTSTKPLTDATPNGSGYGVEVSEPLSASFAQQSVTDPEGAYTYRFVCTDFSGFERLGTFDAILNVTNTGVAGDYNLTYAQQSQAVATQTTLAATPLDPVASGAATTLTATVAATDAPAPAGTVQFRRGTANLGTPVAVSGGTATSPAMVLTAGNDNLTAVFTPADPASYAASVSAPLAYVVVGVPAITGTVRVGSAVTCATSVGGTQAISWLKNGVVQSVATKSVTIPSTWYKASIGCRVKVTSNGRVLERSSAAKTVAIGPALRRLTAPKVMGTMRVGRVVSCSPGTWSPTATSYSYTWHRNGVRLVGKTARTYTLTRLDRRKGISCGVTAKRAGYANGVAMSARRTVA</sequence>
<dbReference type="InterPro" id="IPR032109">
    <property type="entry name" value="Big_3_5"/>
</dbReference>
<dbReference type="Proteomes" id="UP000276542">
    <property type="component" value="Unassembled WGS sequence"/>
</dbReference>
<evidence type="ECO:0000256" key="1">
    <source>
        <dbReference type="SAM" id="SignalP"/>
    </source>
</evidence>
<feature type="domain" description="Bacterial Ig-like" evidence="2">
    <location>
        <begin position="183"/>
        <end position="266"/>
    </location>
</feature>
<evidence type="ECO:0000313" key="4">
    <source>
        <dbReference type="Proteomes" id="UP000276542"/>
    </source>
</evidence>
<keyword evidence="1" id="KW-0732">Signal</keyword>
<feature type="chain" id="PRO_5017369556" evidence="1">
    <location>
        <begin position="33"/>
        <end position="435"/>
    </location>
</feature>
<dbReference type="GO" id="GO:0005975">
    <property type="term" value="P:carbohydrate metabolic process"/>
    <property type="evidence" value="ECO:0007669"/>
    <property type="project" value="UniProtKB-ARBA"/>
</dbReference>
<proteinExistence type="predicted"/>
<dbReference type="PROSITE" id="PS51318">
    <property type="entry name" value="TAT"/>
    <property type="match status" value="1"/>
</dbReference>
<reference evidence="4" key="1">
    <citation type="submission" date="2018-09" db="EMBL/GenBank/DDBJ databases">
        <authorList>
            <person name="Zhu H."/>
        </authorList>
    </citation>
    <scope>NUCLEOTIDE SEQUENCE [LARGE SCALE GENOMIC DNA]</scope>
    <source>
        <strain evidence="4">K1W22B-1</strain>
    </source>
</reference>
<dbReference type="InterPro" id="IPR013783">
    <property type="entry name" value="Ig-like_fold"/>
</dbReference>
<keyword evidence="4" id="KW-1185">Reference proteome</keyword>
<evidence type="ECO:0000259" key="2">
    <source>
        <dbReference type="Pfam" id="PF16640"/>
    </source>
</evidence>
<dbReference type="OrthoDB" id="3775116at2"/>
<dbReference type="Pfam" id="PF16640">
    <property type="entry name" value="Big_3_5"/>
    <property type="match status" value="1"/>
</dbReference>
<evidence type="ECO:0000313" key="3">
    <source>
        <dbReference type="EMBL" id="RJS46194.1"/>
    </source>
</evidence>